<comment type="caution">
    <text evidence="1">The sequence shown here is derived from an EMBL/GenBank/DDBJ whole genome shotgun (WGS) entry which is preliminary data.</text>
</comment>
<name>A0A921LTJ7_9ACTN</name>
<dbReference type="SUPFAM" id="SSF53448">
    <property type="entry name" value="Nucleotide-diphospho-sugar transferases"/>
    <property type="match status" value="1"/>
</dbReference>
<accession>A0A921LTJ7</accession>
<reference evidence="1" key="1">
    <citation type="journal article" date="2021" name="PeerJ">
        <title>Extensive microbial diversity within the chicken gut microbiome revealed by metagenomics and culture.</title>
        <authorList>
            <person name="Gilroy R."/>
            <person name="Ravi A."/>
            <person name="Getino M."/>
            <person name="Pursley I."/>
            <person name="Horton D.L."/>
            <person name="Alikhan N.F."/>
            <person name="Baker D."/>
            <person name="Gharbi K."/>
            <person name="Hall N."/>
            <person name="Watson M."/>
            <person name="Adriaenssens E.M."/>
            <person name="Foster-Nyarko E."/>
            <person name="Jarju S."/>
            <person name="Secka A."/>
            <person name="Antonio M."/>
            <person name="Oren A."/>
            <person name="Chaudhuri R.R."/>
            <person name="La Ragione R."/>
            <person name="Hildebrand F."/>
            <person name="Pallen M.J."/>
        </authorList>
    </citation>
    <scope>NUCLEOTIDE SEQUENCE</scope>
    <source>
        <strain evidence="1">ChiHjej13B12-9602</strain>
    </source>
</reference>
<dbReference type="RefSeq" id="WP_273189343.1">
    <property type="nucleotide sequence ID" value="NZ_DYUZ01000014.1"/>
</dbReference>
<organism evidence="1 2">
    <name type="scientific">Enorma phocaeensis</name>
    <dbReference type="NCBI Taxonomy" id="1871019"/>
    <lineage>
        <taxon>Bacteria</taxon>
        <taxon>Bacillati</taxon>
        <taxon>Actinomycetota</taxon>
        <taxon>Coriobacteriia</taxon>
        <taxon>Coriobacteriales</taxon>
        <taxon>Coriobacteriaceae</taxon>
        <taxon>Enorma</taxon>
    </lineage>
</organism>
<proteinExistence type="predicted"/>
<reference evidence="1" key="2">
    <citation type="submission" date="2021-09" db="EMBL/GenBank/DDBJ databases">
        <authorList>
            <person name="Gilroy R."/>
        </authorList>
    </citation>
    <scope>NUCLEOTIDE SEQUENCE</scope>
    <source>
        <strain evidence="1">ChiHjej13B12-9602</strain>
    </source>
</reference>
<sequence>MGSVIVIPTYWVSGHADVHAFGSYDYATPLDSPAPELARCLASLEQVHDVASIVLLVVCPLSATTEVSRRVAQIVAAHPSLAITTICHAEASKVIERIERIAPRGAGECISLRGYGAIRNMGLAVAAIKGCDKVIFLGDDEVACDSAFMAQARYALGHETRAQLPILVKSGYYYNEAGSPYAEEGRAGLASRWWTRRAEFNAWMRHALGGTRISRSNYLCGGLFALDARAFTRVAFDPYITRGEDLDYLCNLRLHGLDVWFDNKWAVRRLPPKETRTAQRFMADVYRWYYERVKLADASRRNDLTSVTAASLMPYPGPWFSDELDGRVRKTALARALATKERDAYWDIYLHGRARAEAYAQENRGKYLRFQSFWPAIMDGLWGDTALASRLEDHR</sequence>
<dbReference type="Pfam" id="PF13641">
    <property type="entry name" value="Glyco_tranf_2_3"/>
    <property type="match status" value="1"/>
</dbReference>
<dbReference type="Proteomes" id="UP000753256">
    <property type="component" value="Unassembled WGS sequence"/>
</dbReference>
<protein>
    <submittedName>
        <fullName evidence="1">Glycosyltransferase family 2 protein</fullName>
    </submittedName>
</protein>
<evidence type="ECO:0000313" key="1">
    <source>
        <dbReference type="EMBL" id="HJG36902.1"/>
    </source>
</evidence>
<dbReference type="EMBL" id="DYUZ01000014">
    <property type="protein sequence ID" value="HJG36902.1"/>
    <property type="molecule type" value="Genomic_DNA"/>
</dbReference>
<gene>
    <name evidence="1" type="ORF">K8V70_03425</name>
</gene>
<dbReference type="Gene3D" id="3.90.550.10">
    <property type="entry name" value="Spore Coat Polysaccharide Biosynthesis Protein SpsA, Chain A"/>
    <property type="match status" value="1"/>
</dbReference>
<dbReference type="InterPro" id="IPR029044">
    <property type="entry name" value="Nucleotide-diphossugar_trans"/>
</dbReference>
<dbReference type="AlphaFoldDB" id="A0A921LTJ7"/>
<evidence type="ECO:0000313" key="2">
    <source>
        <dbReference type="Proteomes" id="UP000753256"/>
    </source>
</evidence>